<proteinExistence type="predicted"/>
<reference evidence="7" key="1">
    <citation type="submission" date="2022-07" db="EMBL/GenBank/DDBJ databases">
        <title>Evaluation of T. orientalis genome assembly methods using nanopore sequencing and analysis of variation between genomes.</title>
        <authorList>
            <person name="Yam J."/>
            <person name="Micallef M.L."/>
            <person name="Liu M."/>
            <person name="Djordjevic S.P."/>
            <person name="Bogema D.R."/>
            <person name="Jenkins C."/>
        </authorList>
    </citation>
    <scope>NUCLEOTIDE SEQUENCE</scope>
    <source>
        <strain evidence="7">Goon Nure</strain>
    </source>
</reference>
<dbReference type="InterPro" id="IPR036322">
    <property type="entry name" value="WD40_repeat_dom_sf"/>
</dbReference>
<evidence type="ECO:0000256" key="4">
    <source>
        <dbReference type="ARBA" id="ARBA00023242"/>
    </source>
</evidence>
<evidence type="ECO:0000256" key="5">
    <source>
        <dbReference type="PROSITE-ProRule" id="PRU00221"/>
    </source>
</evidence>
<keyword evidence="3" id="KW-0677">Repeat</keyword>
<dbReference type="Proteomes" id="UP000244811">
    <property type="component" value="Chromosome 4"/>
</dbReference>
<protein>
    <submittedName>
        <fullName evidence="7">Uncharacterized protein</fullName>
    </submittedName>
</protein>
<feature type="repeat" description="WD" evidence="5">
    <location>
        <begin position="97"/>
        <end position="131"/>
    </location>
</feature>
<evidence type="ECO:0000256" key="6">
    <source>
        <dbReference type="SAM" id="MobiDB-lite"/>
    </source>
</evidence>
<dbReference type="AlphaFoldDB" id="A0A976MD37"/>
<evidence type="ECO:0000313" key="7">
    <source>
        <dbReference type="EMBL" id="UKK02439.1"/>
    </source>
</evidence>
<comment type="subcellular location">
    <subcellularLocation>
        <location evidence="1">Nucleus</location>
    </subcellularLocation>
</comment>
<dbReference type="PROSITE" id="PS50082">
    <property type="entry name" value="WD_REPEATS_2"/>
    <property type="match status" value="2"/>
</dbReference>
<dbReference type="GO" id="GO:0032040">
    <property type="term" value="C:small-subunit processome"/>
    <property type="evidence" value="ECO:0007669"/>
    <property type="project" value="TreeGrafter"/>
</dbReference>
<name>A0A976MD37_THEOR</name>
<organism evidence="7 8">
    <name type="scientific">Theileria orientalis</name>
    <dbReference type="NCBI Taxonomy" id="68886"/>
    <lineage>
        <taxon>Eukaryota</taxon>
        <taxon>Sar</taxon>
        <taxon>Alveolata</taxon>
        <taxon>Apicomplexa</taxon>
        <taxon>Aconoidasida</taxon>
        <taxon>Piroplasmida</taxon>
        <taxon>Theileriidae</taxon>
        <taxon>Theileria</taxon>
    </lineage>
</organism>
<dbReference type="SMART" id="SM00320">
    <property type="entry name" value="WD40"/>
    <property type="match status" value="4"/>
</dbReference>
<dbReference type="PANTHER" id="PTHR19865">
    <property type="entry name" value="U3 SMALL NUCLEOLAR RNA INTERACTING PROTEIN 2"/>
    <property type="match status" value="1"/>
</dbReference>
<dbReference type="InterPro" id="IPR015943">
    <property type="entry name" value="WD40/YVTN_repeat-like_dom_sf"/>
</dbReference>
<dbReference type="InterPro" id="IPR019775">
    <property type="entry name" value="WD40_repeat_CS"/>
</dbReference>
<dbReference type="PROSITE" id="PS50294">
    <property type="entry name" value="WD_REPEATS_REGION"/>
    <property type="match status" value="1"/>
</dbReference>
<dbReference type="GO" id="GO:0034511">
    <property type="term" value="F:U3 snoRNA binding"/>
    <property type="evidence" value="ECO:0007669"/>
    <property type="project" value="InterPro"/>
</dbReference>
<evidence type="ECO:0000256" key="3">
    <source>
        <dbReference type="ARBA" id="ARBA00022737"/>
    </source>
</evidence>
<dbReference type="Pfam" id="PF00400">
    <property type="entry name" value="WD40"/>
    <property type="match status" value="2"/>
</dbReference>
<dbReference type="InterPro" id="IPR039241">
    <property type="entry name" value="Rrp9-like"/>
</dbReference>
<dbReference type="SUPFAM" id="SSF50978">
    <property type="entry name" value="WD40 repeat-like"/>
    <property type="match status" value="1"/>
</dbReference>
<dbReference type="PANTHER" id="PTHR19865:SF0">
    <property type="entry name" value="U3 SMALL NUCLEOLAR RNA-INTERACTING PROTEIN 2"/>
    <property type="match status" value="1"/>
</dbReference>
<evidence type="ECO:0000256" key="1">
    <source>
        <dbReference type="ARBA" id="ARBA00004123"/>
    </source>
</evidence>
<dbReference type="PROSITE" id="PS00678">
    <property type="entry name" value="WD_REPEATS_1"/>
    <property type="match status" value="2"/>
</dbReference>
<feature type="compositionally biased region" description="Gly residues" evidence="6">
    <location>
        <begin position="303"/>
        <end position="316"/>
    </location>
</feature>
<keyword evidence="2 5" id="KW-0853">WD repeat</keyword>
<keyword evidence="4" id="KW-0539">Nucleus</keyword>
<evidence type="ECO:0000313" key="8">
    <source>
        <dbReference type="Proteomes" id="UP000244811"/>
    </source>
</evidence>
<dbReference type="EMBL" id="CP056072">
    <property type="protein sequence ID" value="UKK02439.1"/>
    <property type="molecule type" value="Genomic_DNA"/>
</dbReference>
<gene>
    <name evidence="7" type="ORF">MACK_002532</name>
</gene>
<dbReference type="Gene3D" id="2.130.10.10">
    <property type="entry name" value="YVTN repeat-like/Quinoprotein amine dehydrogenase"/>
    <property type="match status" value="1"/>
</dbReference>
<feature type="repeat" description="WD" evidence="5">
    <location>
        <begin position="162"/>
        <end position="193"/>
    </location>
</feature>
<sequence>MDVKIDDCIAKRCHNNCITSVSLFEDRIVSGGKDSTILIHQKAESELKCISRYNLTNLNGLKCNVTSVDYKDELILASTTLGVVDLIETPSSMSIKFNAHRNPVSCVKFYSENSIITSGFDNKVRLWDLRNLKFPLYDLLGHTAAVNNIDSLPSDRKDDYLVTFGEGYEKIVSSGSDRTVRLWNVNAGTHMVFKIPNEMSQNVESCCLITKIPNHVFAVGLDSNYLLIYSSKSKNHIYKHAFGPNVSVNCIKHHGGLLIVGTNAGDLCVFRLYDGFTSGNSKNGRDGGTSGVGGDKVSEGDSNRGGNGIGGNGNKTGEGDRESDGAMGVNGINNILVCKMVEKISFIGSVNDIVVRDSVPGEYFEGSLPEDAVNLTLFLALGTEVRLGRWSTVKSKEAKNYLVIKQLSIRN</sequence>
<accession>A0A976MD37</accession>
<evidence type="ECO:0000256" key="2">
    <source>
        <dbReference type="ARBA" id="ARBA00022574"/>
    </source>
</evidence>
<dbReference type="InterPro" id="IPR001680">
    <property type="entry name" value="WD40_rpt"/>
</dbReference>
<feature type="region of interest" description="Disordered" evidence="6">
    <location>
        <begin position="283"/>
        <end position="325"/>
    </location>
</feature>